<name>A0A2R8C0Y3_9RHOB</name>
<reference evidence="8" key="1">
    <citation type="submission" date="2018-03" db="EMBL/GenBank/DDBJ databases">
        <authorList>
            <person name="Rodrigo-Torres L."/>
            <person name="Arahal R. D."/>
            <person name="Lucena T."/>
        </authorList>
    </citation>
    <scope>NUCLEOTIDE SEQUENCE [LARGE SCALE GENOMIC DNA]</scope>
    <source>
        <strain evidence="8">CECT 8504</strain>
    </source>
</reference>
<dbReference type="GO" id="GO:0006865">
    <property type="term" value="P:amino acid transport"/>
    <property type="evidence" value="ECO:0007669"/>
    <property type="project" value="TreeGrafter"/>
</dbReference>
<feature type="transmembrane region" description="Helical" evidence="4">
    <location>
        <begin position="163"/>
        <end position="181"/>
    </location>
</feature>
<keyword evidence="8" id="KW-1185">Reference proteome</keyword>
<keyword evidence="4" id="KW-1133">Transmembrane helix</keyword>
<dbReference type="AlphaFoldDB" id="A0A2R8C0Y3"/>
<comment type="similarity">
    <text evidence="1">Belongs to the bacterial solute-binding protein 3 family.</text>
</comment>
<dbReference type="SMART" id="SM00062">
    <property type="entry name" value="PBPb"/>
    <property type="match status" value="1"/>
</dbReference>
<feature type="domain" description="Solute-binding protein family 3/N-terminal" evidence="6">
    <location>
        <begin position="44"/>
        <end position="397"/>
    </location>
</feature>
<keyword evidence="4" id="KW-0472">Membrane</keyword>
<evidence type="ECO:0000259" key="6">
    <source>
        <dbReference type="SMART" id="SM00062"/>
    </source>
</evidence>
<dbReference type="EMBL" id="ONZF01000014">
    <property type="protein sequence ID" value="SPJ26075.1"/>
    <property type="molecule type" value="Genomic_DNA"/>
</dbReference>
<evidence type="ECO:0000256" key="5">
    <source>
        <dbReference type="SAM" id="SignalP"/>
    </source>
</evidence>
<protein>
    <recommendedName>
        <fullName evidence="6">Solute-binding protein family 3/N-terminal domain-containing protein</fullName>
    </recommendedName>
</protein>
<sequence>MWLRFCVLLLAGSVVYFAFTTTPVEAAKLKLCSDITRSAVASDQILVGVRDAPPFVETDDIRGLHGLSIDLWESIAMDLTDSGLISGYAYVECPLGEQIDRLEDGSLDIVISPLTVTSERLARFDMSHQYASSGLTVARRRTEAINYTAAAEILKSALSHNRLIAIALGFAALNLFLAAVIRHHWVNSEHAPRASGKFSAFMQYGFEAGTRTTGLRGISDKFETMGGRLIELFMIVIGTAISALLVSLITTSFVGSMGQSGDVDAQDLGAYRIGTLADSTAMRFVERQVDDTECTATQSSSEPACRTVRSWQDAMSLLADGEVDLVVGDWLQLSYLARSDLYGEVDVQSKVMMNEPYGWGLSRDRDDNIGLEIDRGIVQRLRSPEWRSFVERYLGDGSISPE</sequence>
<evidence type="ECO:0000256" key="1">
    <source>
        <dbReference type="ARBA" id="ARBA00010333"/>
    </source>
</evidence>
<evidence type="ECO:0000313" key="8">
    <source>
        <dbReference type="Proteomes" id="UP000244912"/>
    </source>
</evidence>
<proteinExistence type="inferred from homology"/>
<accession>A0A2R8C0Y3</accession>
<dbReference type="Gene3D" id="3.40.190.10">
    <property type="entry name" value="Periplasmic binding protein-like II"/>
    <property type="match status" value="2"/>
</dbReference>
<dbReference type="GO" id="GO:0030288">
    <property type="term" value="C:outer membrane-bounded periplasmic space"/>
    <property type="evidence" value="ECO:0007669"/>
    <property type="project" value="TreeGrafter"/>
</dbReference>
<feature type="signal peptide" evidence="5">
    <location>
        <begin position="1"/>
        <end position="18"/>
    </location>
</feature>
<dbReference type="SUPFAM" id="SSF53850">
    <property type="entry name" value="Periplasmic binding protein-like II"/>
    <property type="match status" value="1"/>
</dbReference>
<keyword evidence="2" id="KW-0813">Transport</keyword>
<organism evidence="7 8">
    <name type="scientific">Palleronia abyssalis</name>
    <dbReference type="NCBI Taxonomy" id="1501240"/>
    <lineage>
        <taxon>Bacteria</taxon>
        <taxon>Pseudomonadati</taxon>
        <taxon>Pseudomonadota</taxon>
        <taxon>Alphaproteobacteria</taxon>
        <taxon>Rhodobacterales</taxon>
        <taxon>Roseobacteraceae</taxon>
        <taxon>Palleronia</taxon>
    </lineage>
</organism>
<dbReference type="InterPro" id="IPR051455">
    <property type="entry name" value="Bact_solute-bind_prot3"/>
</dbReference>
<feature type="transmembrane region" description="Helical" evidence="4">
    <location>
        <begin position="229"/>
        <end position="249"/>
    </location>
</feature>
<dbReference type="Pfam" id="PF00497">
    <property type="entry name" value="SBP_bac_3"/>
    <property type="match status" value="1"/>
</dbReference>
<evidence type="ECO:0000256" key="3">
    <source>
        <dbReference type="ARBA" id="ARBA00022729"/>
    </source>
</evidence>
<dbReference type="PANTHER" id="PTHR30085">
    <property type="entry name" value="AMINO ACID ABC TRANSPORTER PERMEASE"/>
    <property type="match status" value="1"/>
</dbReference>
<feature type="chain" id="PRO_5015337371" description="Solute-binding protein family 3/N-terminal domain-containing protein" evidence="5">
    <location>
        <begin position="19"/>
        <end position="402"/>
    </location>
</feature>
<dbReference type="PANTHER" id="PTHR30085:SF6">
    <property type="entry name" value="ABC TRANSPORTER GLUTAMINE-BINDING PROTEIN GLNH"/>
    <property type="match status" value="1"/>
</dbReference>
<dbReference type="InterPro" id="IPR001638">
    <property type="entry name" value="Solute-binding_3/MltF_N"/>
</dbReference>
<keyword evidence="4" id="KW-0812">Transmembrane</keyword>
<dbReference type="GO" id="GO:0005576">
    <property type="term" value="C:extracellular region"/>
    <property type="evidence" value="ECO:0007669"/>
    <property type="project" value="TreeGrafter"/>
</dbReference>
<dbReference type="Proteomes" id="UP000244912">
    <property type="component" value="Unassembled WGS sequence"/>
</dbReference>
<evidence type="ECO:0000256" key="4">
    <source>
        <dbReference type="SAM" id="Phobius"/>
    </source>
</evidence>
<keyword evidence="3 5" id="KW-0732">Signal</keyword>
<evidence type="ECO:0000256" key="2">
    <source>
        <dbReference type="ARBA" id="ARBA00022448"/>
    </source>
</evidence>
<gene>
    <name evidence="7" type="ORF">PAA8504_03931</name>
</gene>
<evidence type="ECO:0000313" key="7">
    <source>
        <dbReference type="EMBL" id="SPJ26075.1"/>
    </source>
</evidence>